<dbReference type="PROSITE" id="PS00108">
    <property type="entry name" value="PROTEIN_KINASE_ST"/>
    <property type="match status" value="1"/>
</dbReference>
<dbReference type="GO" id="GO:0004674">
    <property type="term" value="F:protein serine/threonine kinase activity"/>
    <property type="evidence" value="ECO:0007669"/>
    <property type="project" value="TreeGrafter"/>
</dbReference>
<keyword evidence="2" id="KW-0547">Nucleotide-binding</keyword>
<feature type="coiled-coil region" evidence="5">
    <location>
        <begin position="281"/>
        <end position="315"/>
    </location>
</feature>
<evidence type="ECO:0000256" key="5">
    <source>
        <dbReference type="SAM" id="Coils"/>
    </source>
</evidence>
<dbReference type="PANTHER" id="PTHR44329:SF288">
    <property type="entry name" value="MITOGEN-ACTIVATED PROTEIN KINASE KINASE KINASE 20"/>
    <property type="match status" value="1"/>
</dbReference>
<keyword evidence="3" id="KW-0418">Kinase</keyword>
<name>A0A564Z5S1_HYMDI</name>
<protein>
    <recommendedName>
        <fullName evidence="7">Protein kinase domain-containing protein</fullName>
    </recommendedName>
</protein>
<keyword evidence="4" id="KW-0067">ATP-binding</keyword>
<feature type="region of interest" description="Disordered" evidence="6">
    <location>
        <begin position="548"/>
        <end position="570"/>
    </location>
</feature>
<feature type="compositionally biased region" description="Basic residues" evidence="6">
    <location>
        <begin position="733"/>
        <end position="742"/>
    </location>
</feature>
<feature type="compositionally biased region" description="Basic residues" evidence="6">
    <location>
        <begin position="407"/>
        <end position="416"/>
    </location>
</feature>
<dbReference type="PROSITE" id="PS50011">
    <property type="entry name" value="PROTEIN_KINASE_DOM"/>
    <property type="match status" value="1"/>
</dbReference>
<evidence type="ECO:0000259" key="7">
    <source>
        <dbReference type="PROSITE" id="PS50011"/>
    </source>
</evidence>
<feature type="region of interest" description="Disordered" evidence="6">
    <location>
        <begin position="612"/>
        <end position="812"/>
    </location>
</feature>
<feature type="compositionally biased region" description="Polar residues" evidence="6">
    <location>
        <begin position="653"/>
        <end position="669"/>
    </location>
</feature>
<dbReference type="SMART" id="SM00220">
    <property type="entry name" value="S_TKc"/>
    <property type="match status" value="1"/>
</dbReference>
<dbReference type="EMBL" id="CABIJS010000666">
    <property type="protein sequence ID" value="VUZ54772.1"/>
    <property type="molecule type" value="Genomic_DNA"/>
</dbReference>
<feature type="compositionally biased region" description="Polar residues" evidence="6">
    <location>
        <begin position="550"/>
        <end position="570"/>
    </location>
</feature>
<dbReference type="InterPro" id="IPR008271">
    <property type="entry name" value="Ser/Thr_kinase_AS"/>
</dbReference>
<sequence>IQIQREAQNLGQLSHRNVVEFFGIWEAPTSLSQLPALVMEFAHGGALHRVVRRRPVVQCCTLADWALQVAEGMQYLHEKVGLVHRDLKTANILIREPLVQPPGPDDLTGKTLIISDFGMSCPADALGSRVSGVGTVAYAAPEVICMRVFSLASDVWSYGVVLWEIFTMLEPFKEFDPGQQLAKIGRYRQKLLIPRSDIGFPETIGSLLARCWADEPEERPTFCDIRNCLIEAQNDEFFSLSIEEFTARQETWIQEISGDAELSLLTESCSSEASSPLRRQNEFLQQENAKMRDALQALQQNEARYRGTIAGLQKDNQILSVLVANTLLKNTLAPPAPRKKPFMYNLFRRNEEKKNSTSLILGPTNEVGDNESSLTVGCSNVIDAAINSAAATSDRPPRDYSPVVKSNAKRHGKNSRKSILGISYPQEVRHVIHVPLNLFGDSNNDLYPPLYRGNLPPGGASGSPTSPLPPIGGGSNSNSNSSFLCRPRTDSQSTDPLLHPSSYVFSPLDEAADIARQFAFLYTQNHNSGTATAGTAASFQQSLTSQQQQKYASKSDSARTGATTGGLTSYKSAPELCEQSNCSKVRLNTLEGGWHTVSRGCAFYGANTTSDRKATVSSTSGVTGSGGGGSVSTSKRHRIGLSSLFHPSRSKHNSGSGKPSSPSCNTNGTDILISPLTSPPPDLSPISPNSFRSPTPSTNAATVTSPSTLIPGVPLSKNRSSSSKSPSSGKVSHTTKPRRLLHKIFQTADKSGTGSGSGSRQSRRVSISGGGTRKISGKKTKAKESPPRRDSTSPDPILLPDGDNVLPSSLEDEEAVDKKFESSNNYILPIVEFPPLPPYLLQKTNQNPAPRRRLLDLIPPPPPNIPSATCGASPIPRPCTLTPRPAEGAIEFKGSLGAGPRRRPYIPRLKSQSLDILYHSDDRPSIEEQQQRQASISKEGEEYGDVEAGGDGEVGGDEPVNPVPIALWSALQIASIAPLFFDCQTLAPPPLPPPQQNHSNTAPQSASFARVTFSPFAMDEPDQAEDILGKAQSCLGRISSTLGLSQAASPSTVGERSRQLTRRHKWNTQRELSAPAPSSSPWQRKLSQLPPMYYSPPPSGGNGRSREACCKCICHSAGGGGGG</sequence>
<dbReference type="PRINTS" id="PR00109">
    <property type="entry name" value="TYRKINASE"/>
</dbReference>
<evidence type="ECO:0000256" key="3">
    <source>
        <dbReference type="ARBA" id="ARBA00022777"/>
    </source>
</evidence>
<feature type="compositionally biased region" description="Low complexity" evidence="6">
    <location>
        <begin position="758"/>
        <end position="767"/>
    </location>
</feature>
<feature type="compositionally biased region" description="Low complexity" evidence="6">
    <location>
        <begin position="716"/>
        <end position="732"/>
    </location>
</feature>
<evidence type="ECO:0000313" key="9">
    <source>
        <dbReference type="Proteomes" id="UP000321570"/>
    </source>
</evidence>
<reference evidence="8 9" key="1">
    <citation type="submission" date="2019-07" db="EMBL/GenBank/DDBJ databases">
        <authorList>
            <person name="Jastrzebski P J."/>
            <person name="Paukszto L."/>
            <person name="Jastrzebski P J."/>
        </authorList>
    </citation>
    <scope>NUCLEOTIDE SEQUENCE [LARGE SCALE GENOMIC DNA]</scope>
    <source>
        <strain evidence="8 9">WMS-il1</strain>
    </source>
</reference>
<feature type="compositionally biased region" description="Polar residues" evidence="6">
    <location>
        <begin position="996"/>
        <end position="1006"/>
    </location>
</feature>
<dbReference type="Pfam" id="PF07714">
    <property type="entry name" value="PK_Tyr_Ser-Thr"/>
    <property type="match status" value="1"/>
</dbReference>
<feature type="compositionally biased region" description="Basic and acidic residues" evidence="6">
    <location>
        <begin position="782"/>
        <end position="792"/>
    </location>
</feature>
<evidence type="ECO:0000256" key="1">
    <source>
        <dbReference type="ARBA" id="ARBA00022679"/>
    </source>
</evidence>
<gene>
    <name evidence="8" type="ORF">WMSIL1_LOCUS12892</name>
</gene>
<dbReference type="SUPFAM" id="SSF56112">
    <property type="entry name" value="Protein kinase-like (PK-like)"/>
    <property type="match status" value="1"/>
</dbReference>
<feature type="compositionally biased region" description="Polar residues" evidence="6">
    <location>
        <begin position="691"/>
        <end position="708"/>
    </location>
</feature>
<dbReference type="InterPro" id="IPR051681">
    <property type="entry name" value="Ser/Thr_Kinases-Pseudokinases"/>
</dbReference>
<dbReference type="Proteomes" id="UP000321570">
    <property type="component" value="Unassembled WGS sequence"/>
</dbReference>
<dbReference type="PANTHER" id="PTHR44329">
    <property type="entry name" value="SERINE/THREONINE-PROTEIN KINASE TNNI3K-RELATED"/>
    <property type="match status" value="1"/>
</dbReference>
<keyword evidence="9" id="KW-1185">Reference proteome</keyword>
<feature type="region of interest" description="Disordered" evidence="6">
    <location>
        <begin position="455"/>
        <end position="498"/>
    </location>
</feature>
<evidence type="ECO:0000313" key="8">
    <source>
        <dbReference type="EMBL" id="VUZ54772.1"/>
    </source>
</evidence>
<dbReference type="InterPro" id="IPR011009">
    <property type="entry name" value="Kinase-like_dom_sf"/>
</dbReference>
<dbReference type="InterPro" id="IPR000719">
    <property type="entry name" value="Prot_kinase_dom"/>
</dbReference>
<dbReference type="Gene3D" id="1.10.510.10">
    <property type="entry name" value="Transferase(Phosphotransferase) domain 1"/>
    <property type="match status" value="1"/>
</dbReference>
<feature type="domain" description="Protein kinase" evidence="7">
    <location>
        <begin position="1"/>
        <end position="238"/>
    </location>
</feature>
<feature type="region of interest" description="Disordered" evidence="6">
    <location>
        <begin position="1045"/>
        <end position="1106"/>
    </location>
</feature>
<feature type="region of interest" description="Disordered" evidence="6">
    <location>
        <begin position="389"/>
        <end position="417"/>
    </location>
</feature>
<keyword evidence="1" id="KW-0808">Transferase</keyword>
<keyword evidence="5" id="KW-0175">Coiled coil</keyword>
<proteinExistence type="predicted"/>
<dbReference type="GO" id="GO:0005524">
    <property type="term" value="F:ATP binding"/>
    <property type="evidence" value="ECO:0007669"/>
    <property type="project" value="UniProtKB-KW"/>
</dbReference>
<dbReference type="InterPro" id="IPR001245">
    <property type="entry name" value="Ser-Thr/Tyr_kinase_cat_dom"/>
</dbReference>
<organism evidence="8 9">
    <name type="scientific">Hymenolepis diminuta</name>
    <name type="common">Rat tapeworm</name>
    <dbReference type="NCBI Taxonomy" id="6216"/>
    <lineage>
        <taxon>Eukaryota</taxon>
        <taxon>Metazoa</taxon>
        <taxon>Spiralia</taxon>
        <taxon>Lophotrochozoa</taxon>
        <taxon>Platyhelminthes</taxon>
        <taxon>Cestoda</taxon>
        <taxon>Eucestoda</taxon>
        <taxon>Cyclophyllidea</taxon>
        <taxon>Hymenolepididae</taxon>
        <taxon>Hymenolepis</taxon>
    </lineage>
</organism>
<evidence type="ECO:0000256" key="2">
    <source>
        <dbReference type="ARBA" id="ARBA00022741"/>
    </source>
</evidence>
<feature type="compositionally biased region" description="Polar residues" evidence="6">
    <location>
        <begin position="1076"/>
        <end position="1086"/>
    </location>
</feature>
<accession>A0A564Z5S1</accession>
<feature type="non-terminal residue" evidence="8">
    <location>
        <position position="1"/>
    </location>
</feature>
<feature type="non-terminal residue" evidence="8">
    <location>
        <position position="1123"/>
    </location>
</feature>
<feature type="region of interest" description="Disordered" evidence="6">
    <location>
        <begin position="987"/>
        <end position="1006"/>
    </location>
</feature>
<evidence type="ECO:0000256" key="4">
    <source>
        <dbReference type="ARBA" id="ARBA00022840"/>
    </source>
</evidence>
<evidence type="ECO:0000256" key="6">
    <source>
        <dbReference type="SAM" id="MobiDB-lite"/>
    </source>
</evidence>
<feature type="compositionally biased region" description="Polar residues" evidence="6">
    <location>
        <begin position="1045"/>
        <end position="1054"/>
    </location>
</feature>
<feature type="region of interest" description="Disordered" evidence="6">
    <location>
        <begin position="922"/>
        <end position="959"/>
    </location>
</feature>
<feature type="compositionally biased region" description="Acidic residues" evidence="6">
    <location>
        <begin position="942"/>
        <end position="956"/>
    </location>
</feature>
<dbReference type="AlphaFoldDB" id="A0A564Z5S1"/>